<evidence type="ECO:0000256" key="1">
    <source>
        <dbReference type="ARBA" id="ARBA00004418"/>
    </source>
</evidence>
<dbReference type="Pfam" id="PF09084">
    <property type="entry name" value="NMT1"/>
    <property type="match status" value="1"/>
</dbReference>
<keyword evidence="6" id="KW-1185">Reference proteome</keyword>
<protein>
    <submittedName>
        <fullName evidence="5">ABC transporter substrate-binding protein</fullName>
    </submittedName>
</protein>
<dbReference type="SUPFAM" id="SSF53850">
    <property type="entry name" value="Periplasmic binding protein-like II"/>
    <property type="match status" value="1"/>
</dbReference>
<sequence>MRIFNKTAALAAVTSLIILTGCSSDNDEPAEDSPEMMPLSVGIIPIGTMSAIPYGIEQGIFEEHGLDVTISTGGGGAAMLPALQSGDLDVVIGNAANLLQAVEQGIDMRVISGYSSSRPEGLDVNGVVVDADSDIETWADLEGKSVAVNAVRGQGDVTIMESVAEDGGDPDAVSFVELAFPDMQAQMELGNVDAIWVPEPFLDTAVNDDGHRLLGHPNQIIPGLPTVVSFTDGATIEENAELISRYQAAMSDLLEQFMADESGKIEATMDFIEAPEEVAKLSIERDVFDAEIPEDAIRSLNEIMLKYGFLTEDPITDEFFYHPAVQ</sequence>
<dbReference type="InterPro" id="IPR001638">
    <property type="entry name" value="Solute-binding_3/MltF_N"/>
</dbReference>
<organism evidence="5 6">
    <name type="scientific">Citricoccus muralis</name>
    <dbReference type="NCBI Taxonomy" id="169134"/>
    <lineage>
        <taxon>Bacteria</taxon>
        <taxon>Bacillati</taxon>
        <taxon>Actinomycetota</taxon>
        <taxon>Actinomycetes</taxon>
        <taxon>Micrococcales</taxon>
        <taxon>Micrococcaceae</taxon>
        <taxon>Citricoccus</taxon>
    </lineage>
</organism>
<proteinExistence type="inferred from homology"/>
<evidence type="ECO:0000256" key="3">
    <source>
        <dbReference type="ARBA" id="ARBA00022729"/>
    </source>
</evidence>
<evidence type="ECO:0000259" key="4">
    <source>
        <dbReference type="SMART" id="SM00062"/>
    </source>
</evidence>
<dbReference type="RefSeq" id="WP_278157325.1">
    <property type="nucleotide sequence ID" value="NZ_CP121252.1"/>
</dbReference>
<evidence type="ECO:0000313" key="5">
    <source>
        <dbReference type="EMBL" id="WFP16168.1"/>
    </source>
</evidence>
<dbReference type="SMART" id="SM00062">
    <property type="entry name" value="PBPb"/>
    <property type="match status" value="1"/>
</dbReference>
<dbReference type="InterPro" id="IPR015168">
    <property type="entry name" value="SsuA/THI5"/>
</dbReference>
<reference evidence="5 6" key="1">
    <citation type="submission" date="2023-04" db="EMBL/GenBank/DDBJ databases">
        <title>Funneling lignin-derived compounds into biodiesel using alkali-halophilic Citricoccus sp. P2.</title>
        <authorList>
            <person name="Luo C.-B."/>
        </authorList>
    </citation>
    <scope>NUCLEOTIDE SEQUENCE [LARGE SCALE GENOMIC DNA]</scope>
    <source>
        <strain evidence="5 6">P2</strain>
    </source>
</reference>
<comment type="similarity">
    <text evidence="2">Belongs to the bacterial solute-binding protein SsuA/TauA family.</text>
</comment>
<evidence type="ECO:0000313" key="6">
    <source>
        <dbReference type="Proteomes" id="UP001219037"/>
    </source>
</evidence>
<dbReference type="Proteomes" id="UP001219037">
    <property type="component" value="Chromosome"/>
</dbReference>
<evidence type="ECO:0000256" key="2">
    <source>
        <dbReference type="ARBA" id="ARBA00010742"/>
    </source>
</evidence>
<dbReference type="Gene3D" id="3.40.190.10">
    <property type="entry name" value="Periplasmic binding protein-like II"/>
    <property type="match status" value="2"/>
</dbReference>
<feature type="domain" description="Solute-binding protein family 3/N-terminal" evidence="4">
    <location>
        <begin position="43"/>
        <end position="261"/>
    </location>
</feature>
<dbReference type="PANTHER" id="PTHR30024:SF47">
    <property type="entry name" value="TAURINE-BINDING PERIPLASMIC PROTEIN"/>
    <property type="match status" value="1"/>
</dbReference>
<gene>
    <name evidence="5" type="ORF">P8192_12335</name>
</gene>
<name>A0ABY8H681_9MICC</name>
<dbReference type="PANTHER" id="PTHR30024">
    <property type="entry name" value="ALIPHATIC SULFONATES-BINDING PROTEIN-RELATED"/>
    <property type="match status" value="1"/>
</dbReference>
<accession>A0ABY8H681</accession>
<keyword evidence="3" id="KW-0732">Signal</keyword>
<dbReference type="PROSITE" id="PS51257">
    <property type="entry name" value="PROKAR_LIPOPROTEIN"/>
    <property type="match status" value="1"/>
</dbReference>
<dbReference type="EMBL" id="CP121252">
    <property type="protein sequence ID" value="WFP16168.1"/>
    <property type="molecule type" value="Genomic_DNA"/>
</dbReference>
<comment type="subcellular location">
    <subcellularLocation>
        <location evidence="1">Periplasm</location>
    </subcellularLocation>
</comment>